<gene>
    <name evidence="2" type="ORF">MNKW57_04510</name>
</gene>
<dbReference type="RefSeq" id="WP_285762636.1">
    <property type="nucleotide sequence ID" value="NZ_BSYJ01000001.1"/>
</dbReference>
<accession>A0ABQ6LVM9</accession>
<dbReference type="PANTHER" id="PTHR35010:SF4">
    <property type="entry name" value="BLL5781 PROTEIN"/>
    <property type="match status" value="1"/>
</dbReference>
<proteinExistence type="predicted"/>
<evidence type="ECO:0000313" key="3">
    <source>
        <dbReference type="Proteomes" id="UP001224392"/>
    </source>
</evidence>
<organism evidence="2 3">
    <name type="scientific">Biformimicrobium ophioploci</name>
    <dbReference type="NCBI Taxonomy" id="3036711"/>
    <lineage>
        <taxon>Bacteria</taxon>
        <taxon>Pseudomonadati</taxon>
        <taxon>Pseudomonadota</taxon>
        <taxon>Gammaproteobacteria</taxon>
        <taxon>Cellvibrionales</taxon>
        <taxon>Microbulbiferaceae</taxon>
        <taxon>Biformimicrobium</taxon>
    </lineage>
</organism>
<dbReference type="EMBL" id="BSYJ01000001">
    <property type="protein sequence ID" value="GMG86130.1"/>
    <property type="molecule type" value="Genomic_DNA"/>
</dbReference>
<keyword evidence="3" id="KW-1185">Reference proteome</keyword>
<dbReference type="SUPFAM" id="SSF47413">
    <property type="entry name" value="lambda repressor-like DNA-binding domains"/>
    <property type="match status" value="1"/>
</dbReference>
<comment type="caution">
    <text evidence="2">The sequence shown here is derived from an EMBL/GenBank/DDBJ whole genome shotgun (WGS) entry which is preliminary data.</text>
</comment>
<name>A0ABQ6LVM9_9GAMM</name>
<dbReference type="Pfam" id="PF17765">
    <property type="entry name" value="MLTR_LBD"/>
    <property type="match status" value="1"/>
</dbReference>
<dbReference type="CDD" id="cd00093">
    <property type="entry name" value="HTH_XRE"/>
    <property type="match status" value="1"/>
</dbReference>
<dbReference type="InterPro" id="IPR010982">
    <property type="entry name" value="Lambda_DNA-bd_dom_sf"/>
</dbReference>
<dbReference type="Gene3D" id="3.30.450.180">
    <property type="match status" value="1"/>
</dbReference>
<dbReference type="Proteomes" id="UP001224392">
    <property type="component" value="Unassembled WGS sequence"/>
</dbReference>
<dbReference type="InterPro" id="IPR041413">
    <property type="entry name" value="MLTR_LBD"/>
</dbReference>
<evidence type="ECO:0000259" key="1">
    <source>
        <dbReference type="PROSITE" id="PS50943"/>
    </source>
</evidence>
<dbReference type="SMART" id="SM00530">
    <property type="entry name" value="HTH_XRE"/>
    <property type="match status" value="1"/>
</dbReference>
<sequence length="277" mass="31586">MSDTDYHAFGHLLRFWRKVRGLSQETLALNLQSSTRHISFLENGKARPGEAFVEAIAETLGLGERDGSYLRLAAGYLARSQKVDFEAPEFKWLRKATLLSLKAMDPYPAVLMDRYGRLLMVNRSWVAFYRESVTCEALAKVENHFEFLFRRPPEGSAQEPWRHMLAMILMYTQQEALLTNDPIYHAMVAELSSYPGIPEDWADIASRLEPMASYRVQQGYKGRLMRFFCVSLNVGAMGPASYVSEPRLTINTLYPEGDELDLGEALNSNLSHPLLFY</sequence>
<dbReference type="PANTHER" id="PTHR35010">
    <property type="entry name" value="BLL4672 PROTEIN-RELATED"/>
    <property type="match status" value="1"/>
</dbReference>
<dbReference type="Pfam" id="PF13560">
    <property type="entry name" value="HTH_31"/>
    <property type="match status" value="1"/>
</dbReference>
<reference evidence="2 3" key="1">
    <citation type="submission" date="2023-04" db="EMBL/GenBank/DDBJ databases">
        <title>Marinobulbifer ophiurae gen. nov., sp. Nov., isolate from tissue of brittle star Ophioplocus japonicus.</title>
        <authorList>
            <person name="Kawano K."/>
            <person name="Sawayama S."/>
            <person name="Nakagawa S."/>
        </authorList>
    </citation>
    <scope>NUCLEOTIDE SEQUENCE [LARGE SCALE GENOMIC DNA]</scope>
    <source>
        <strain evidence="2 3">NKW57</strain>
    </source>
</reference>
<dbReference type="InterPro" id="IPR001387">
    <property type="entry name" value="Cro/C1-type_HTH"/>
</dbReference>
<evidence type="ECO:0000313" key="2">
    <source>
        <dbReference type="EMBL" id="GMG86130.1"/>
    </source>
</evidence>
<dbReference type="PROSITE" id="PS50943">
    <property type="entry name" value="HTH_CROC1"/>
    <property type="match status" value="1"/>
</dbReference>
<feature type="domain" description="HTH cro/C1-type" evidence="1">
    <location>
        <begin position="13"/>
        <end position="70"/>
    </location>
</feature>
<protein>
    <submittedName>
        <fullName evidence="2">Helix-turn-helix transcriptional regulator</fullName>
    </submittedName>
</protein>
<dbReference type="Gene3D" id="1.10.260.40">
    <property type="entry name" value="lambda repressor-like DNA-binding domains"/>
    <property type="match status" value="1"/>
</dbReference>